<feature type="transmembrane region" description="Helical" evidence="7">
    <location>
        <begin position="12"/>
        <end position="34"/>
    </location>
</feature>
<keyword evidence="9" id="KW-1185">Reference proteome</keyword>
<dbReference type="PANTHER" id="PTHR32196:SF69">
    <property type="entry name" value="BRANCHED-CHAIN AMINO ACID TRANSPORT SYSTEM, PERMEASE PROTEIN"/>
    <property type="match status" value="1"/>
</dbReference>
<keyword evidence="5 7" id="KW-0472">Membrane</keyword>
<keyword evidence="4 7" id="KW-1133">Transmembrane helix</keyword>
<evidence type="ECO:0000256" key="1">
    <source>
        <dbReference type="ARBA" id="ARBA00004651"/>
    </source>
</evidence>
<evidence type="ECO:0000256" key="6">
    <source>
        <dbReference type="SAM" id="MobiDB-lite"/>
    </source>
</evidence>
<evidence type="ECO:0008006" key="10">
    <source>
        <dbReference type="Google" id="ProtNLM"/>
    </source>
</evidence>
<comment type="subcellular location">
    <subcellularLocation>
        <location evidence="1">Cell membrane</location>
        <topology evidence="1">Multi-pass membrane protein</topology>
    </subcellularLocation>
</comment>
<dbReference type="RefSeq" id="WP_301144438.1">
    <property type="nucleotide sequence ID" value="NZ_JAUHPX010000001.1"/>
</dbReference>
<feature type="transmembrane region" description="Helical" evidence="7">
    <location>
        <begin position="240"/>
        <end position="260"/>
    </location>
</feature>
<keyword evidence="2" id="KW-1003">Cell membrane</keyword>
<feature type="transmembrane region" description="Helical" evidence="7">
    <location>
        <begin position="68"/>
        <end position="88"/>
    </location>
</feature>
<keyword evidence="3 7" id="KW-0812">Transmembrane</keyword>
<feature type="transmembrane region" description="Helical" evidence="7">
    <location>
        <begin position="40"/>
        <end position="61"/>
    </location>
</feature>
<protein>
    <recommendedName>
        <fullName evidence="10">Sugar ABC transporter permease</fullName>
    </recommendedName>
</protein>
<dbReference type="InterPro" id="IPR001851">
    <property type="entry name" value="ABC_transp_permease"/>
</dbReference>
<feature type="transmembrane region" description="Helical" evidence="7">
    <location>
        <begin position="122"/>
        <end position="140"/>
    </location>
</feature>
<feature type="transmembrane region" description="Helical" evidence="7">
    <location>
        <begin position="209"/>
        <end position="228"/>
    </location>
</feature>
<dbReference type="AlphaFoldDB" id="A0AAW7M7F4"/>
<dbReference type="Pfam" id="PF02653">
    <property type="entry name" value="BPD_transp_2"/>
    <property type="match status" value="1"/>
</dbReference>
<feature type="transmembrane region" description="Helical" evidence="7">
    <location>
        <begin position="94"/>
        <end position="115"/>
    </location>
</feature>
<reference evidence="8" key="1">
    <citation type="submission" date="2023-06" db="EMBL/GenBank/DDBJ databases">
        <title>Sysu t00039.</title>
        <authorList>
            <person name="Gao L."/>
            <person name="Fang B.-Z."/>
            <person name="Li W.-J."/>
        </authorList>
    </citation>
    <scope>NUCLEOTIDE SEQUENCE</scope>
    <source>
        <strain evidence="8">SYSU T00039</strain>
    </source>
</reference>
<name>A0AAW7M7F4_9MICO</name>
<proteinExistence type="predicted"/>
<feature type="transmembrane region" description="Helical" evidence="7">
    <location>
        <begin position="292"/>
        <end position="310"/>
    </location>
</feature>
<feature type="transmembrane region" description="Helical" evidence="7">
    <location>
        <begin position="160"/>
        <end position="178"/>
    </location>
</feature>
<accession>A0AAW7M7F4</accession>
<dbReference type="GO" id="GO:0005886">
    <property type="term" value="C:plasma membrane"/>
    <property type="evidence" value="ECO:0007669"/>
    <property type="project" value="UniProtKB-SubCell"/>
</dbReference>
<gene>
    <name evidence="8" type="ORF">QQX10_01605</name>
</gene>
<evidence type="ECO:0000256" key="2">
    <source>
        <dbReference type="ARBA" id="ARBA00022475"/>
    </source>
</evidence>
<feature type="region of interest" description="Disordered" evidence="6">
    <location>
        <begin position="325"/>
        <end position="345"/>
    </location>
</feature>
<sequence>MGSFMRRATGTLIIPVGVFAVVWALAAIDGASLFSSSDSLMILARTTAVTMLTTMALAINLNSGRFDFSLGAMALASSTIGATIAINVGGGFPAMAAVTLAAGALLGAFSGLLYVTLRISPLVSSLGVTLLFEGLAFTITGGGNISFTQYPELVAFGKNLTALVIVIVLALVGVYTVFDRSRFGSDYRALITGQHAAVSAGVKEKGNAIATYAVSGGLMGVVGLIQASGKGLIEAGSINFSTIGIMFTAFLPMFVGGYIGRYSNDKLGYLLGALSMSVIGLGYSALRLTSAQQSLITAFLLVAFLIFLSNEERAKHWWRRARLGNRPPSGPAAPPRETAGVGASA</sequence>
<dbReference type="EMBL" id="JAUHPX010000001">
    <property type="protein sequence ID" value="MDN4486855.1"/>
    <property type="molecule type" value="Genomic_DNA"/>
</dbReference>
<evidence type="ECO:0000313" key="9">
    <source>
        <dbReference type="Proteomes" id="UP001172737"/>
    </source>
</evidence>
<evidence type="ECO:0000256" key="7">
    <source>
        <dbReference type="SAM" id="Phobius"/>
    </source>
</evidence>
<dbReference type="GO" id="GO:0022857">
    <property type="term" value="F:transmembrane transporter activity"/>
    <property type="evidence" value="ECO:0007669"/>
    <property type="project" value="InterPro"/>
</dbReference>
<evidence type="ECO:0000256" key="4">
    <source>
        <dbReference type="ARBA" id="ARBA00022989"/>
    </source>
</evidence>
<evidence type="ECO:0000313" key="8">
    <source>
        <dbReference type="EMBL" id="MDN4486855.1"/>
    </source>
</evidence>
<feature type="transmembrane region" description="Helical" evidence="7">
    <location>
        <begin position="267"/>
        <end position="286"/>
    </location>
</feature>
<dbReference type="PANTHER" id="PTHR32196">
    <property type="entry name" value="ABC TRANSPORTER PERMEASE PROTEIN YPHD-RELATED-RELATED"/>
    <property type="match status" value="1"/>
</dbReference>
<evidence type="ECO:0000256" key="5">
    <source>
        <dbReference type="ARBA" id="ARBA00023136"/>
    </source>
</evidence>
<comment type="caution">
    <text evidence="8">The sequence shown here is derived from an EMBL/GenBank/DDBJ whole genome shotgun (WGS) entry which is preliminary data.</text>
</comment>
<organism evidence="8 9">
    <name type="scientific">Demequina lignilytica</name>
    <dbReference type="NCBI Taxonomy" id="3051663"/>
    <lineage>
        <taxon>Bacteria</taxon>
        <taxon>Bacillati</taxon>
        <taxon>Actinomycetota</taxon>
        <taxon>Actinomycetes</taxon>
        <taxon>Micrococcales</taxon>
        <taxon>Demequinaceae</taxon>
        <taxon>Demequina</taxon>
    </lineage>
</organism>
<evidence type="ECO:0000256" key="3">
    <source>
        <dbReference type="ARBA" id="ARBA00022692"/>
    </source>
</evidence>
<dbReference type="Proteomes" id="UP001172737">
    <property type="component" value="Unassembled WGS sequence"/>
</dbReference>